<dbReference type="EMBL" id="JBBKZV010000051">
    <property type="protein sequence ID" value="MEJ8827106.1"/>
    <property type="molecule type" value="Genomic_DNA"/>
</dbReference>
<gene>
    <name evidence="1" type="ORF">WKW80_34820</name>
</gene>
<comment type="caution">
    <text evidence="1">The sequence shown here is derived from an EMBL/GenBank/DDBJ whole genome shotgun (WGS) entry which is preliminary data.</text>
</comment>
<sequence length="308" mass="34496">MTKDVVRQWEKIFGKDMAQYLHMIDALALNSQKTRYSFTENEQFETLINCNHAKAMQTYCGEILARSHLGAVTSILRSRRWITAVLSAFNQTNLLAFAAALRGFIESAADSSTSLGSVPLSLATNNDLIVRALSGSLGEGLVSAKELEDALIHFAFARHVPKAEFQTTPPSHNAKHVREYIKILEEGGVPGVLKCYQTVCDLTHPGMSSVWMWLRPRGDLEFELNPNQEASDIAGLLREYVETIQKTAMFAFNPGVVTLRVLNYFPIEHFHTSGLMTWNLSGFPLWQKCLVGLNGAPPRNKERPRMVR</sequence>
<keyword evidence="2" id="KW-1185">Reference proteome</keyword>
<evidence type="ECO:0000313" key="2">
    <source>
        <dbReference type="Proteomes" id="UP001363010"/>
    </source>
</evidence>
<accession>A0ABU8WCV2</accession>
<proteinExistence type="predicted"/>
<dbReference type="Proteomes" id="UP001363010">
    <property type="component" value="Unassembled WGS sequence"/>
</dbReference>
<protein>
    <submittedName>
        <fullName evidence="1">Uncharacterized protein</fullName>
    </submittedName>
</protein>
<dbReference type="RefSeq" id="WP_340368136.1">
    <property type="nucleotide sequence ID" value="NZ_JBBKZV010000051.1"/>
</dbReference>
<evidence type="ECO:0000313" key="1">
    <source>
        <dbReference type="EMBL" id="MEJ8827106.1"/>
    </source>
</evidence>
<organism evidence="1 2">
    <name type="scientific">Variovorax humicola</name>
    <dbReference type="NCBI Taxonomy" id="1769758"/>
    <lineage>
        <taxon>Bacteria</taxon>
        <taxon>Pseudomonadati</taxon>
        <taxon>Pseudomonadota</taxon>
        <taxon>Betaproteobacteria</taxon>
        <taxon>Burkholderiales</taxon>
        <taxon>Comamonadaceae</taxon>
        <taxon>Variovorax</taxon>
    </lineage>
</organism>
<name>A0ABU8WCV2_9BURK</name>
<reference evidence="1 2" key="1">
    <citation type="submission" date="2024-03" db="EMBL/GenBank/DDBJ databases">
        <title>Novel species of the genus Variovorax.</title>
        <authorList>
            <person name="Liu Q."/>
            <person name="Xin Y.-H."/>
        </authorList>
    </citation>
    <scope>NUCLEOTIDE SEQUENCE [LARGE SCALE GENOMIC DNA]</scope>
    <source>
        <strain evidence="1 2">KACC 18501</strain>
    </source>
</reference>